<evidence type="ECO:0000313" key="2">
    <source>
        <dbReference type="Proteomes" id="UP001054837"/>
    </source>
</evidence>
<accession>A0AAV4X1Z2</accession>
<name>A0AAV4X1Z2_9ARAC</name>
<comment type="caution">
    <text evidence="1">The sequence shown here is derived from an EMBL/GenBank/DDBJ whole genome shotgun (WGS) entry which is preliminary data.</text>
</comment>
<evidence type="ECO:0000313" key="1">
    <source>
        <dbReference type="EMBL" id="GIY88856.1"/>
    </source>
</evidence>
<keyword evidence="2" id="KW-1185">Reference proteome</keyword>
<proteinExistence type="predicted"/>
<organism evidence="1 2">
    <name type="scientific">Caerostris darwini</name>
    <dbReference type="NCBI Taxonomy" id="1538125"/>
    <lineage>
        <taxon>Eukaryota</taxon>
        <taxon>Metazoa</taxon>
        <taxon>Ecdysozoa</taxon>
        <taxon>Arthropoda</taxon>
        <taxon>Chelicerata</taxon>
        <taxon>Arachnida</taxon>
        <taxon>Araneae</taxon>
        <taxon>Araneomorphae</taxon>
        <taxon>Entelegynae</taxon>
        <taxon>Araneoidea</taxon>
        <taxon>Araneidae</taxon>
        <taxon>Caerostris</taxon>
    </lineage>
</organism>
<dbReference type="EMBL" id="BPLQ01015535">
    <property type="protein sequence ID" value="GIY88856.1"/>
    <property type="molecule type" value="Genomic_DNA"/>
</dbReference>
<sequence>MERHKLPNTMKPSIFSIPLILRICSKIEGIADFCTAGFEVRKGNEIYSRITSSHLALFEYIPICQITTWLFEFVPA</sequence>
<reference evidence="1 2" key="1">
    <citation type="submission" date="2021-06" db="EMBL/GenBank/DDBJ databases">
        <title>Caerostris darwini draft genome.</title>
        <authorList>
            <person name="Kono N."/>
            <person name="Arakawa K."/>
        </authorList>
    </citation>
    <scope>NUCLEOTIDE SEQUENCE [LARGE SCALE GENOMIC DNA]</scope>
</reference>
<dbReference type="AlphaFoldDB" id="A0AAV4X1Z2"/>
<protein>
    <submittedName>
        <fullName evidence="1">Uncharacterized protein</fullName>
    </submittedName>
</protein>
<dbReference type="Proteomes" id="UP001054837">
    <property type="component" value="Unassembled WGS sequence"/>
</dbReference>
<feature type="non-terminal residue" evidence="1">
    <location>
        <position position="76"/>
    </location>
</feature>
<gene>
    <name evidence="1" type="ORF">CDAR_498021</name>
</gene>